<gene>
    <name evidence="2" type="ORF">CA7LBN_004497</name>
</gene>
<feature type="domain" description="Rhodanese" evidence="1">
    <location>
        <begin position="86"/>
        <end position="188"/>
    </location>
</feature>
<dbReference type="EMBL" id="CP076754">
    <property type="protein sequence ID" value="QWW25610.1"/>
    <property type="molecule type" value="Genomic_DNA"/>
</dbReference>
<dbReference type="GO" id="GO:0005634">
    <property type="term" value="C:nucleus"/>
    <property type="evidence" value="ECO:0007669"/>
    <property type="project" value="TreeGrafter"/>
</dbReference>
<dbReference type="PANTHER" id="PTHR10828:SF38">
    <property type="entry name" value="ARSENICAL-RESISTANCE PROTEIN 2-RELATED"/>
    <property type="match status" value="1"/>
</dbReference>
<dbReference type="GO" id="GO:0005737">
    <property type="term" value="C:cytoplasm"/>
    <property type="evidence" value="ECO:0007669"/>
    <property type="project" value="TreeGrafter"/>
</dbReference>
<accession>A0A8F2W5G0</accession>
<organism evidence="2">
    <name type="scientific">Candidozyma auris</name>
    <name type="common">Yeast</name>
    <name type="synonym">Candida auris</name>
    <dbReference type="NCBI Taxonomy" id="498019"/>
    <lineage>
        <taxon>Eukaryota</taxon>
        <taxon>Fungi</taxon>
        <taxon>Dikarya</taxon>
        <taxon>Ascomycota</taxon>
        <taxon>Saccharomycotina</taxon>
        <taxon>Pichiomycetes</taxon>
        <taxon>Metschnikowiaceae</taxon>
        <taxon>Candidozyma</taxon>
    </lineage>
</organism>
<reference evidence="2" key="1">
    <citation type="submission" date="2021-06" db="EMBL/GenBank/DDBJ databases">
        <title>Candida auris outbreak in lebanese hospital.</title>
        <authorList>
            <person name="Finianos M."/>
        </authorList>
    </citation>
    <scope>NUCLEOTIDE SEQUENCE</scope>
    <source>
        <strain evidence="2">CA7LBN</strain>
    </source>
</reference>
<protein>
    <recommendedName>
        <fullName evidence="1">Rhodanese domain-containing protein</fullName>
    </recommendedName>
</protein>
<dbReference type="AlphaFoldDB" id="A0A8F2W5G0"/>
<dbReference type="Proteomes" id="UP000825438">
    <property type="component" value="Chromosome VI"/>
</dbReference>
<dbReference type="PROSITE" id="PS50206">
    <property type="entry name" value="RHODANESE_3"/>
    <property type="match status" value="1"/>
</dbReference>
<dbReference type="PANTHER" id="PTHR10828">
    <property type="entry name" value="M-PHASE INDUCER PHOSPHATASE DUAL SPECIFICITY PHOSPHATASE CDC25"/>
    <property type="match status" value="1"/>
</dbReference>
<dbReference type="Pfam" id="PF00581">
    <property type="entry name" value="Rhodanese"/>
    <property type="match status" value="1"/>
</dbReference>
<dbReference type="Gene3D" id="3.40.250.10">
    <property type="entry name" value="Rhodanese-like domain"/>
    <property type="match status" value="1"/>
</dbReference>
<dbReference type="InterPro" id="IPR036873">
    <property type="entry name" value="Rhodanese-like_dom_sf"/>
</dbReference>
<dbReference type="InterPro" id="IPR001763">
    <property type="entry name" value="Rhodanese-like_dom"/>
</dbReference>
<dbReference type="GO" id="GO:0004725">
    <property type="term" value="F:protein tyrosine phosphatase activity"/>
    <property type="evidence" value="ECO:0007669"/>
    <property type="project" value="TreeGrafter"/>
</dbReference>
<proteinExistence type="predicted"/>
<evidence type="ECO:0000313" key="2">
    <source>
        <dbReference type="EMBL" id="QWW25610.1"/>
    </source>
</evidence>
<name>A0A8F2W5G0_CANAR</name>
<evidence type="ECO:0000259" key="1">
    <source>
        <dbReference type="PROSITE" id="PS50206"/>
    </source>
</evidence>
<sequence>MFPPFACLPLKPYAKASGIKQKQPPSPNTTHTLHIQHPLAVLSPIRFLNQLNPLRPFSFKPARMSNVTLSDLKFVKPSTVKSWFDQGANFAVVDVRDSDFAGGHIRGCWHYPANEFPSKLAEIRSRLEEKEVENVVFHCALSQVRGPKAALLFLRFLEDQPDDHKNVNVYVLEGGFTRWARKFGEDASVTEGFASDIWNE</sequence>
<dbReference type="SUPFAM" id="SSF52821">
    <property type="entry name" value="Rhodanese/Cell cycle control phosphatase"/>
    <property type="match status" value="1"/>
</dbReference>
<dbReference type="SMART" id="SM00450">
    <property type="entry name" value="RHOD"/>
    <property type="match status" value="1"/>
</dbReference>